<name>A0A6F9DXB5_9ASCI</name>
<keyword evidence="9" id="KW-0378">Hydrolase</keyword>
<dbReference type="PROSITE" id="PS01358">
    <property type="entry name" value="ZF_RANBP2_1"/>
    <property type="match status" value="2"/>
</dbReference>
<reference evidence="16" key="1">
    <citation type="submission" date="2020-04" db="EMBL/GenBank/DDBJ databases">
        <authorList>
            <person name="Neveu A P."/>
        </authorList>
    </citation>
    <scope>NUCLEOTIDE SEQUENCE</scope>
    <source>
        <tissue evidence="16">Whole embryo</tissue>
    </source>
</reference>
<keyword evidence="7 12" id="KW-0863">Zinc-finger</keyword>
<evidence type="ECO:0000256" key="11">
    <source>
        <dbReference type="ARBA" id="ARBA00022833"/>
    </source>
</evidence>
<feature type="compositionally biased region" description="Low complexity" evidence="13">
    <location>
        <begin position="306"/>
        <end position="320"/>
    </location>
</feature>
<evidence type="ECO:0000256" key="10">
    <source>
        <dbReference type="ARBA" id="ARBA00022807"/>
    </source>
</evidence>
<dbReference type="Pfam" id="PF02338">
    <property type="entry name" value="OTU"/>
    <property type="match status" value="1"/>
</dbReference>
<keyword evidence="6" id="KW-0677">Repeat</keyword>
<dbReference type="GO" id="GO:0007010">
    <property type="term" value="P:cytoskeleton organization"/>
    <property type="evidence" value="ECO:0007669"/>
    <property type="project" value="TreeGrafter"/>
</dbReference>
<organism evidence="16">
    <name type="scientific">Phallusia mammillata</name>
    <dbReference type="NCBI Taxonomy" id="59560"/>
    <lineage>
        <taxon>Eukaryota</taxon>
        <taxon>Metazoa</taxon>
        <taxon>Chordata</taxon>
        <taxon>Tunicata</taxon>
        <taxon>Ascidiacea</taxon>
        <taxon>Phlebobranchia</taxon>
        <taxon>Ascidiidae</taxon>
        <taxon>Phallusia</taxon>
    </lineage>
</organism>
<dbReference type="GO" id="GO:0030177">
    <property type="term" value="P:positive regulation of Wnt signaling pathway"/>
    <property type="evidence" value="ECO:0007669"/>
    <property type="project" value="TreeGrafter"/>
</dbReference>
<feature type="region of interest" description="Disordered" evidence="13">
    <location>
        <begin position="184"/>
        <end position="320"/>
    </location>
</feature>
<keyword evidence="5" id="KW-0479">Metal-binding</keyword>
<evidence type="ECO:0000256" key="4">
    <source>
        <dbReference type="ARBA" id="ARBA00022670"/>
    </source>
</evidence>
<dbReference type="InterPro" id="IPR051346">
    <property type="entry name" value="OTU_Deubiquitinase"/>
</dbReference>
<evidence type="ECO:0000256" key="7">
    <source>
        <dbReference type="ARBA" id="ARBA00022771"/>
    </source>
</evidence>
<evidence type="ECO:0000259" key="14">
    <source>
        <dbReference type="PROSITE" id="PS50199"/>
    </source>
</evidence>
<evidence type="ECO:0000256" key="12">
    <source>
        <dbReference type="PROSITE-ProRule" id="PRU00322"/>
    </source>
</evidence>
<dbReference type="PROSITE" id="PS50199">
    <property type="entry name" value="ZF_RANBP2_2"/>
    <property type="match status" value="2"/>
</dbReference>
<protein>
    <recommendedName>
        <fullName evidence="3">ubiquitinyl hydrolase 1</fullName>
        <ecNumber evidence="3">3.4.19.12</ecNumber>
    </recommendedName>
</protein>
<feature type="domain" description="RanBP2-type" evidence="14">
    <location>
        <begin position="4"/>
        <end position="33"/>
    </location>
</feature>
<dbReference type="GO" id="GO:0070530">
    <property type="term" value="F:K63-linked polyubiquitin modification-dependent protein binding"/>
    <property type="evidence" value="ECO:0007669"/>
    <property type="project" value="TreeGrafter"/>
</dbReference>
<evidence type="ECO:0000259" key="15">
    <source>
        <dbReference type="PROSITE" id="PS50802"/>
    </source>
</evidence>
<dbReference type="CDD" id="cd22767">
    <property type="entry name" value="OTU_ZRANB1"/>
    <property type="match status" value="1"/>
</dbReference>
<dbReference type="GO" id="GO:0035523">
    <property type="term" value="P:protein K29-linked deubiquitination"/>
    <property type="evidence" value="ECO:0007669"/>
    <property type="project" value="TreeGrafter"/>
</dbReference>
<comment type="catalytic activity">
    <reaction evidence="1">
        <text>Thiol-dependent hydrolysis of ester, thioester, amide, peptide and isopeptide bonds formed by the C-terminal Gly of ubiquitin (a 76-residue protein attached to proteins as an intracellular targeting signal).</text>
        <dbReference type="EC" id="3.4.19.12"/>
    </reaction>
</comment>
<keyword evidence="8" id="KW-0833">Ubl conjugation pathway</keyword>
<dbReference type="SMART" id="SM00547">
    <property type="entry name" value="ZnF_RBZ"/>
    <property type="match status" value="3"/>
</dbReference>
<evidence type="ECO:0000256" key="1">
    <source>
        <dbReference type="ARBA" id="ARBA00000707"/>
    </source>
</evidence>
<dbReference type="InterPro" id="IPR001876">
    <property type="entry name" value="Znf_RanBP2"/>
</dbReference>
<dbReference type="EMBL" id="LR792200">
    <property type="protein sequence ID" value="CAB3268062.1"/>
    <property type="molecule type" value="mRNA"/>
</dbReference>
<evidence type="ECO:0000256" key="13">
    <source>
        <dbReference type="SAM" id="MobiDB-lite"/>
    </source>
</evidence>
<evidence type="ECO:0000256" key="2">
    <source>
        <dbReference type="ARBA" id="ARBA00005865"/>
    </source>
</evidence>
<feature type="compositionally biased region" description="Low complexity" evidence="13">
    <location>
        <begin position="247"/>
        <end position="268"/>
    </location>
</feature>
<accession>A0A6F9DXB5</accession>
<evidence type="ECO:0000256" key="8">
    <source>
        <dbReference type="ARBA" id="ARBA00022786"/>
    </source>
</evidence>
<evidence type="ECO:0000256" key="9">
    <source>
        <dbReference type="ARBA" id="ARBA00022801"/>
    </source>
</evidence>
<dbReference type="PANTHER" id="PTHR13367:SF28">
    <property type="entry name" value="UBIQUITIN THIOESTERASE ZRANB1"/>
    <property type="match status" value="1"/>
</dbReference>
<dbReference type="GO" id="GO:0005634">
    <property type="term" value="C:nucleus"/>
    <property type="evidence" value="ECO:0007669"/>
    <property type="project" value="TreeGrafter"/>
</dbReference>
<feature type="compositionally biased region" description="Polar residues" evidence="13">
    <location>
        <begin position="293"/>
        <end position="305"/>
    </location>
</feature>
<dbReference type="GO" id="GO:0004843">
    <property type="term" value="F:cysteine-type deubiquitinase activity"/>
    <property type="evidence" value="ECO:0007669"/>
    <property type="project" value="UniProtKB-EC"/>
</dbReference>
<comment type="similarity">
    <text evidence="2">Belongs to the peptidase C64 family.</text>
</comment>
<feature type="domain" description="OTU" evidence="15">
    <location>
        <begin position="519"/>
        <end position="677"/>
    </location>
</feature>
<dbReference type="Gene3D" id="1.25.40.560">
    <property type="match status" value="1"/>
</dbReference>
<dbReference type="AlphaFoldDB" id="A0A6F9DXB5"/>
<evidence type="ECO:0000313" key="16">
    <source>
        <dbReference type="EMBL" id="CAB3268062.1"/>
    </source>
</evidence>
<sequence>MSRQEQKWSCPRCTYDNYLASSKCSICCHPRDSEVIQPPPITTEKPLVIDTSVPQTSTEKDQDEELIIYPQTRSTQLFVSNQASNNEDLLISQLDDNPRTSRSPNELQIVATWPCQVCTFLNTDCSNEWCSQCRTPKGEYPPEDNDPPPNNAKKQKWVCAMCTYENWDASKSCVVCRTEKNHLKTSSGANNVTELSTDAASSETTTMQSHKNVDNWPDQSAKVTEVIHDSEKPVYTPNNAKPESGKSSAGNGTAGTRSGASSNSSSRSHSPRQELDLNAQNQQRSARWRRTNAENQACSSRTVACSSQQRSNSPLSLSRSSSASHLYSLGRLEIVDNRSYKNRNRNLNWLFMKACIGIVDDNVEAVDAYLTHGGNIARTLTSDDIHHLNRPSAFDIGHTLVHLAIRFQRHNILRLLLTPEVAPRAFKRNPAHLSPDIAELIRREIASSIRTKKGDFHCRFLSEFTTFQLPLEICDLPPSIQKLLFNELLDQDVQKELEEEGAINWSPGLLRYGDCNNRLYSLWNRSAGDCLLDSVLQATWGVFDRDNVLRAAMSDSLEDCATSFFRRWREWEHYQADLLGYSLTERQCLHDWAFIHSLAQQPGASLEHCHIFVLCHILRRPIIVYGIKYLKSFRGETLGFAKFQGVYLPFLWDESFCYTSPIALGYTRGHFTALVTMENSMKNICASSRHRFQPFNTVKYLPLVDSDGKILPIHFTTRTEAGSEEQRREILHEWLDCHMTECGSLVAVQRPGKRPSSVTRLVDEWLDHYRHLSFRRLGEEGHSDDED</sequence>
<evidence type="ECO:0000256" key="6">
    <source>
        <dbReference type="ARBA" id="ARBA00022737"/>
    </source>
</evidence>
<dbReference type="GO" id="GO:0016477">
    <property type="term" value="P:cell migration"/>
    <property type="evidence" value="ECO:0007669"/>
    <property type="project" value="TreeGrafter"/>
</dbReference>
<dbReference type="InterPro" id="IPR003323">
    <property type="entry name" value="OTU_dom"/>
</dbReference>
<dbReference type="GO" id="GO:0071947">
    <property type="term" value="P:protein deubiquitination involved in ubiquitin-dependent protein catabolic process"/>
    <property type="evidence" value="ECO:0007669"/>
    <property type="project" value="TreeGrafter"/>
</dbReference>
<dbReference type="InterPro" id="IPR049768">
    <property type="entry name" value="ZRANB1_OTU"/>
</dbReference>
<dbReference type="GO" id="GO:0005737">
    <property type="term" value="C:cytoplasm"/>
    <property type="evidence" value="ECO:0007669"/>
    <property type="project" value="TreeGrafter"/>
</dbReference>
<keyword evidence="10" id="KW-0788">Thiol protease</keyword>
<gene>
    <name evidence="16" type="primary">Zranb1</name>
</gene>
<keyword evidence="4" id="KW-0645">Protease</keyword>
<dbReference type="Pfam" id="PF18418">
    <property type="entry name" value="AnkUBD"/>
    <property type="match status" value="1"/>
</dbReference>
<dbReference type="GO" id="GO:1990168">
    <property type="term" value="P:protein K33-linked deubiquitination"/>
    <property type="evidence" value="ECO:0007669"/>
    <property type="project" value="TreeGrafter"/>
</dbReference>
<dbReference type="GO" id="GO:0008270">
    <property type="term" value="F:zinc ion binding"/>
    <property type="evidence" value="ECO:0007669"/>
    <property type="project" value="UniProtKB-KW"/>
</dbReference>
<dbReference type="EC" id="3.4.19.12" evidence="3"/>
<evidence type="ECO:0000256" key="5">
    <source>
        <dbReference type="ARBA" id="ARBA00022723"/>
    </source>
</evidence>
<feature type="domain" description="RanBP2-type" evidence="14">
    <location>
        <begin position="153"/>
        <end position="182"/>
    </location>
</feature>
<dbReference type="Gene3D" id="2.30.30.380">
    <property type="entry name" value="Zn-finger domain of Sec23/24"/>
    <property type="match status" value="1"/>
</dbReference>
<dbReference type="PROSITE" id="PS50802">
    <property type="entry name" value="OTU"/>
    <property type="match status" value="1"/>
</dbReference>
<feature type="compositionally biased region" description="Polar residues" evidence="13">
    <location>
        <begin position="184"/>
        <end position="210"/>
    </location>
</feature>
<proteinExistence type="evidence at transcript level"/>
<evidence type="ECO:0000256" key="3">
    <source>
        <dbReference type="ARBA" id="ARBA00012759"/>
    </source>
</evidence>
<keyword evidence="11" id="KW-0862">Zinc</keyword>
<dbReference type="InterPro" id="IPR041294">
    <property type="entry name" value="AnkUBD"/>
</dbReference>
<dbReference type="PANTHER" id="PTHR13367">
    <property type="entry name" value="UBIQUITIN THIOESTERASE"/>
    <property type="match status" value="1"/>
</dbReference>